<evidence type="ECO:0000313" key="2">
    <source>
        <dbReference type="Proteomes" id="UP000326912"/>
    </source>
</evidence>
<proteinExistence type="predicted"/>
<accession>A0A5J4KGY7</accession>
<comment type="caution">
    <text evidence="1">The sequence shown here is derived from an EMBL/GenBank/DDBJ whole genome shotgun (WGS) entry which is preliminary data.</text>
</comment>
<dbReference type="SUPFAM" id="SSF48452">
    <property type="entry name" value="TPR-like"/>
    <property type="match status" value="1"/>
</dbReference>
<evidence type="ECO:0008006" key="3">
    <source>
        <dbReference type="Google" id="ProtNLM"/>
    </source>
</evidence>
<dbReference type="InterPro" id="IPR011990">
    <property type="entry name" value="TPR-like_helical_dom_sf"/>
</dbReference>
<organism evidence="1 2">
    <name type="scientific">Dictyobacter vulcani</name>
    <dbReference type="NCBI Taxonomy" id="2607529"/>
    <lineage>
        <taxon>Bacteria</taxon>
        <taxon>Bacillati</taxon>
        <taxon>Chloroflexota</taxon>
        <taxon>Ktedonobacteria</taxon>
        <taxon>Ktedonobacterales</taxon>
        <taxon>Dictyobacteraceae</taxon>
        <taxon>Dictyobacter</taxon>
    </lineage>
</organism>
<dbReference type="Gene3D" id="1.25.40.10">
    <property type="entry name" value="Tetratricopeptide repeat domain"/>
    <property type="match status" value="1"/>
</dbReference>
<protein>
    <recommendedName>
        <fullName evidence="3">MalT-like TPR region domain-containing protein</fullName>
    </recommendedName>
</protein>
<dbReference type="AlphaFoldDB" id="A0A5J4KGY7"/>
<keyword evidence="2" id="KW-1185">Reference proteome</keyword>
<gene>
    <name evidence="1" type="ORF">KDW_31100</name>
</gene>
<sequence>MLKLSNETKQFMLDDGTVDYGSLMRYWRKHVMQWKSAQILADVYNEILIDEEPLTVRAIQRMEQHNRVPMDEKRRRLLATILNIPPAYFGLTHLTPYSLPISEISLSTLLNAPIDINEYTARLQDLWIHWTDYVVADVLVDVLTRIHSLQETLIYGTSRQRNFIALLLCQYLILYGNMRRDQGYSDSAITFLDKAIKLANEREYQELGAKAFYLKGYAHFDKWGIQDDKLKDRKQLQLATNSFQSALMLARKSQKKEAFNGPLNSAIVAELGLVGAYSAQSEKDKTKALNTIDEASTIIQQPNFHRDKQFMYINDEWYHIDKAEAYVALQWGYEAIHQLDNVERSNPQTRRRYVYTDIVEADAYLTKGQIEMSVASAENALDFLEDIQSFLFVTRVSNIYNTLRQDKTYATSPDVARLGGKLLKVQHAYLF</sequence>
<reference evidence="1 2" key="1">
    <citation type="submission" date="2019-10" db="EMBL/GenBank/DDBJ databases">
        <title>Dictyobacter vulcani sp. nov., within the class Ktedonobacteria, isolated from soil of volcanic Mt. Zao.</title>
        <authorList>
            <person name="Zheng Y."/>
            <person name="Wang C.M."/>
            <person name="Sakai Y."/>
            <person name="Abe K."/>
            <person name="Yokota A."/>
            <person name="Yabe S."/>
        </authorList>
    </citation>
    <scope>NUCLEOTIDE SEQUENCE [LARGE SCALE GENOMIC DNA]</scope>
    <source>
        <strain evidence="1 2">W12</strain>
    </source>
</reference>
<evidence type="ECO:0000313" key="1">
    <source>
        <dbReference type="EMBL" id="GER88948.1"/>
    </source>
</evidence>
<dbReference type="EMBL" id="BKZW01000001">
    <property type="protein sequence ID" value="GER88948.1"/>
    <property type="molecule type" value="Genomic_DNA"/>
</dbReference>
<dbReference type="Proteomes" id="UP000326912">
    <property type="component" value="Unassembled WGS sequence"/>
</dbReference>
<dbReference type="RefSeq" id="WP_162005266.1">
    <property type="nucleotide sequence ID" value="NZ_BKZW01000001.1"/>
</dbReference>
<name>A0A5J4KGY7_9CHLR</name>